<dbReference type="Gene3D" id="1.20.1250.20">
    <property type="entry name" value="MFS general substrate transporter like domains"/>
    <property type="match status" value="1"/>
</dbReference>
<feature type="transmembrane region" description="Helical" evidence="4">
    <location>
        <begin position="353"/>
        <end position="374"/>
    </location>
</feature>
<proteinExistence type="predicted"/>
<evidence type="ECO:0000256" key="3">
    <source>
        <dbReference type="ARBA" id="ARBA00023136"/>
    </source>
</evidence>
<dbReference type="PANTHER" id="PTHR43129">
    <property type="entry name" value="FOSMIDOMYCIN RESISTANCE PROTEIN"/>
    <property type="match status" value="1"/>
</dbReference>
<evidence type="ECO:0000256" key="1">
    <source>
        <dbReference type="ARBA" id="ARBA00022692"/>
    </source>
</evidence>
<keyword evidence="3 4" id="KW-0472">Membrane</keyword>
<evidence type="ECO:0000256" key="2">
    <source>
        <dbReference type="ARBA" id="ARBA00022989"/>
    </source>
</evidence>
<dbReference type="PROSITE" id="PS50850">
    <property type="entry name" value="MFS"/>
    <property type="match status" value="1"/>
</dbReference>
<dbReference type="AlphaFoldDB" id="A0A1U9JYY0"/>
<feature type="transmembrane region" description="Helical" evidence="4">
    <location>
        <begin position="315"/>
        <end position="332"/>
    </location>
</feature>
<dbReference type="GO" id="GO:0005886">
    <property type="term" value="C:plasma membrane"/>
    <property type="evidence" value="ECO:0007669"/>
    <property type="project" value="TreeGrafter"/>
</dbReference>
<organism evidence="6 7">
    <name type="scientific">Paenalcaligenes hominis</name>
    <dbReference type="NCBI Taxonomy" id="643674"/>
    <lineage>
        <taxon>Bacteria</taxon>
        <taxon>Pseudomonadati</taxon>
        <taxon>Pseudomonadota</taxon>
        <taxon>Betaproteobacteria</taxon>
        <taxon>Burkholderiales</taxon>
        <taxon>Alcaligenaceae</taxon>
        <taxon>Paenalcaligenes</taxon>
    </lineage>
</organism>
<dbReference type="InterPro" id="IPR036259">
    <property type="entry name" value="MFS_trans_sf"/>
</dbReference>
<dbReference type="InterPro" id="IPR011701">
    <property type="entry name" value="MFS"/>
</dbReference>
<evidence type="ECO:0000256" key="4">
    <source>
        <dbReference type="SAM" id="Phobius"/>
    </source>
</evidence>
<feature type="transmembrane region" description="Helical" evidence="4">
    <location>
        <begin position="16"/>
        <end position="42"/>
    </location>
</feature>
<dbReference type="InterPro" id="IPR020846">
    <property type="entry name" value="MFS_dom"/>
</dbReference>
<feature type="transmembrane region" description="Helical" evidence="4">
    <location>
        <begin position="142"/>
        <end position="164"/>
    </location>
</feature>
<evidence type="ECO:0000313" key="7">
    <source>
        <dbReference type="Proteomes" id="UP000189369"/>
    </source>
</evidence>
<reference evidence="6 7" key="1">
    <citation type="submission" date="2017-01" db="EMBL/GenBank/DDBJ databases">
        <title>Complete Genome Sequence of Paenalcaligenes hominis, Isolated from a paraplegic Patient with neurogenic bladder.</title>
        <authorList>
            <person name="Mukhopadhyay R."/>
            <person name="Joaquin J."/>
            <person name="Hogue R."/>
            <person name="Kilaru A."/>
            <person name="Jospin G."/>
            <person name="Mars K."/>
            <person name="Eisen J.A."/>
            <person name="Chaturvedi V."/>
        </authorList>
    </citation>
    <scope>NUCLEOTIDE SEQUENCE [LARGE SCALE GENOMIC DNA]</scope>
    <source>
        <strain evidence="6 7">15S00501</strain>
    </source>
</reference>
<name>A0A1U9JYY0_9BURK</name>
<feature type="transmembrane region" description="Helical" evidence="4">
    <location>
        <begin position="292"/>
        <end position="309"/>
    </location>
</feature>
<evidence type="ECO:0000259" key="5">
    <source>
        <dbReference type="PROSITE" id="PS50850"/>
    </source>
</evidence>
<feature type="transmembrane region" description="Helical" evidence="4">
    <location>
        <begin position="108"/>
        <end position="130"/>
    </location>
</feature>
<gene>
    <name evidence="6" type="ORF">PAEH1_04395</name>
</gene>
<feature type="transmembrane region" description="Helical" evidence="4">
    <location>
        <begin position="83"/>
        <end position="102"/>
    </location>
</feature>
<dbReference type="Proteomes" id="UP000189369">
    <property type="component" value="Chromosome"/>
</dbReference>
<dbReference type="STRING" id="643674.PAEH1_04395"/>
<feature type="transmembrane region" description="Helical" evidence="4">
    <location>
        <begin position="54"/>
        <end position="76"/>
    </location>
</feature>
<dbReference type="OrthoDB" id="8520784at2"/>
<dbReference type="PANTHER" id="PTHR43129:SF1">
    <property type="entry name" value="FOSMIDOMYCIN RESISTANCE PROTEIN"/>
    <property type="match status" value="1"/>
</dbReference>
<keyword evidence="2 4" id="KW-1133">Transmembrane helix</keyword>
<dbReference type="EMBL" id="CP019697">
    <property type="protein sequence ID" value="AQS51000.1"/>
    <property type="molecule type" value="Genomic_DNA"/>
</dbReference>
<sequence length="409" mass="42894">MTSTALGSAQVKNRDWAIITLLGLIHSSSHFFQLILPTLFVYLHHDYGYDYVQLGFLVSCFYLVSGLGQASSGFIVDRIGPAPVMYFGLGAFVASASLMALAPNYGVLVLAAIVGGAGNSIFHPVDYTIINHRISAARLGHAYSVHGFTGYLGWAATPLFITVLGSAYGWRFAVMMAAALIGVLLAVSIWQRELWGTAPQSNDSKHIASQSIGQTLVFLLRQPALWCAFLFFAFSSAALSAIQNYSIPLLSSVYGLSQVLAGSTLSAYMVAAAIGMIGGGFLVGASKKTERIIFVMLCLAGACMLLLALNVVSASVAIVLVVLGGVCSGVAAPSRDMLIRRVTPKGATGSVYGLVYSGMDVGAAIAPVVFGHLIDAQFERAPWYGGAVAFVFSAVLAVAVAKGAARQKA</sequence>
<protein>
    <submittedName>
        <fullName evidence="6">MFS transporter</fullName>
    </submittedName>
</protein>
<dbReference type="SUPFAM" id="SSF103473">
    <property type="entry name" value="MFS general substrate transporter"/>
    <property type="match status" value="1"/>
</dbReference>
<feature type="domain" description="Major facilitator superfamily (MFS) profile" evidence="5">
    <location>
        <begin position="16"/>
        <end position="409"/>
    </location>
</feature>
<evidence type="ECO:0000313" key="6">
    <source>
        <dbReference type="EMBL" id="AQS51000.1"/>
    </source>
</evidence>
<keyword evidence="1 4" id="KW-0812">Transmembrane</keyword>
<feature type="transmembrane region" description="Helical" evidence="4">
    <location>
        <begin position="386"/>
        <end position="405"/>
    </location>
</feature>
<dbReference type="GO" id="GO:0022857">
    <property type="term" value="F:transmembrane transporter activity"/>
    <property type="evidence" value="ECO:0007669"/>
    <property type="project" value="InterPro"/>
</dbReference>
<dbReference type="Pfam" id="PF07690">
    <property type="entry name" value="MFS_1"/>
    <property type="match status" value="1"/>
</dbReference>
<feature type="transmembrane region" description="Helical" evidence="4">
    <location>
        <begin position="170"/>
        <end position="190"/>
    </location>
</feature>
<feature type="transmembrane region" description="Helical" evidence="4">
    <location>
        <begin position="224"/>
        <end position="245"/>
    </location>
</feature>
<accession>A0A1U9JYY0</accession>
<dbReference type="KEGG" id="phn:PAEH1_04395"/>
<feature type="transmembrane region" description="Helical" evidence="4">
    <location>
        <begin position="265"/>
        <end position="285"/>
    </location>
</feature>